<evidence type="ECO:0000256" key="1">
    <source>
        <dbReference type="ARBA" id="ARBA00006820"/>
    </source>
</evidence>
<dbReference type="OrthoDB" id="60477at2759"/>
<dbReference type="PANTHER" id="PTHR46088">
    <property type="entry name" value="TUBULIN--TYROSINE LIGASE-LIKE PROTEIN 12"/>
    <property type="match status" value="1"/>
</dbReference>
<feature type="domain" description="Tubulin--tyrosine ligase-like protein 12 SET-like" evidence="3">
    <location>
        <begin position="71"/>
        <end position="145"/>
    </location>
</feature>
<gene>
    <name evidence="4" type="ORF">CBOVIS_LOCUS6767</name>
</gene>
<keyword evidence="5" id="KW-1185">Reference proteome</keyword>
<organism evidence="4 5">
    <name type="scientific">Caenorhabditis bovis</name>
    <dbReference type="NCBI Taxonomy" id="2654633"/>
    <lineage>
        <taxon>Eukaryota</taxon>
        <taxon>Metazoa</taxon>
        <taxon>Ecdysozoa</taxon>
        <taxon>Nematoda</taxon>
        <taxon>Chromadorea</taxon>
        <taxon>Rhabditida</taxon>
        <taxon>Rhabditina</taxon>
        <taxon>Rhabditomorpha</taxon>
        <taxon>Rhabditoidea</taxon>
        <taxon>Rhabditidae</taxon>
        <taxon>Peloderinae</taxon>
        <taxon>Caenorhabditis</taxon>
    </lineage>
</organism>
<dbReference type="SUPFAM" id="SSF82199">
    <property type="entry name" value="SET domain"/>
    <property type="match status" value="1"/>
</dbReference>
<feature type="domain" description="Tubulin--tyrosine ligase-like protein 12 SET-like" evidence="3">
    <location>
        <begin position="164"/>
        <end position="278"/>
    </location>
</feature>
<dbReference type="PANTHER" id="PTHR46088:SF1">
    <property type="entry name" value="TUBULIN--TYROSINE LIGASE-LIKE PROTEIN 12"/>
    <property type="match status" value="1"/>
</dbReference>
<feature type="region of interest" description="Disordered" evidence="2">
    <location>
        <begin position="123"/>
        <end position="156"/>
    </location>
</feature>
<dbReference type="Pfam" id="PF03133">
    <property type="entry name" value="TTL"/>
    <property type="match status" value="1"/>
</dbReference>
<dbReference type="SUPFAM" id="SSF56059">
    <property type="entry name" value="Glutathione synthetase ATP-binding domain-like"/>
    <property type="match status" value="1"/>
</dbReference>
<sequence length="661" mass="76910">MTDARESPEYPFSKFLDQHTSQLEASSVPPELWFNLYVKLVNQRFDAGDYFKIICEIPDDGEKNMSVLAINDMHNVDEHNVFLIDHLLTFESENLRKIIESSGDLLKRLVDLFGLDNLENNEEDEVEKIETSNDKENQKYEQQQLNSGSSLPRPESVDARLGAYSEDSENNLVDAVIKEVWKNAQTYTVCYKTETGMQSKPMWYLMDEFGSRIRHSSNGNVRTIPLMFLPQSCAYNIMFLTRPIAKDEEVTRDFAQNIFTAKNPEWRKYLELPWVPNDFSNESSEFPTPTEEYFTSGRNPDHLASSNDQETANSALSASLSILKSRKLRIYADDTQLIEHLKRDYELVDDWKKADIVWCMKHFHDFKTLCEENPCGMINQFPYESCLTVKDLLATCAMHDYKKNKWYQLTYNLNTELPQFVACYQKRQKDNIPNVWIVKPWNLARGMEMCVTDDLNKIIRLVETGPKVVCEYITRPLLFPRPDNGNRVKFDLRYIVFVNSFEPITAYIYNKFWIRFAINEFVLGNFDDLETHFTVFNYSEDPSKVLNMKCEKFIETIEKEYPKIKWSELQTKINSTIHKALEAASKNKPPRGVASNVQSRAMYGVDIMLQYDDEANIKPTLLEVNFTPDCTRACQYYPDFADTVFETMFLGEINPANVTPI</sequence>
<dbReference type="Pfam" id="PF25556">
    <property type="entry name" value="SET_TTL"/>
    <property type="match status" value="2"/>
</dbReference>
<dbReference type="InterPro" id="IPR057954">
    <property type="entry name" value="SET_TTL12"/>
</dbReference>
<dbReference type="InterPro" id="IPR027749">
    <property type="entry name" value="TTLL12"/>
</dbReference>
<dbReference type="GO" id="GO:0019098">
    <property type="term" value="P:reproductive behavior"/>
    <property type="evidence" value="ECO:0007669"/>
    <property type="project" value="UniProtKB-ARBA"/>
</dbReference>
<dbReference type="GO" id="GO:0005737">
    <property type="term" value="C:cytoplasm"/>
    <property type="evidence" value="ECO:0007669"/>
    <property type="project" value="TreeGrafter"/>
</dbReference>
<feature type="compositionally biased region" description="Polar residues" evidence="2">
    <location>
        <begin position="140"/>
        <end position="150"/>
    </location>
</feature>
<protein>
    <recommendedName>
        <fullName evidence="3">Tubulin--tyrosine ligase-like protein 12 SET-like domain-containing protein</fullName>
    </recommendedName>
</protein>
<proteinExistence type="inferred from homology"/>
<dbReference type="Proteomes" id="UP000494206">
    <property type="component" value="Unassembled WGS sequence"/>
</dbReference>
<accession>A0A8S1EXX3</accession>
<evidence type="ECO:0000259" key="3">
    <source>
        <dbReference type="Pfam" id="PF25556"/>
    </source>
</evidence>
<dbReference type="EMBL" id="CADEPM010000004">
    <property type="protein sequence ID" value="CAB3404430.1"/>
    <property type="molecule type" value="Genomic_DNA"/>
</dbReference>
<dbReference type="InterPro" id="IPR046341">
    <property type="entry name" value="SET_dom_sf"/>
</dbReference>
<comment type="similarity">
    <text evidence="1">Belongs to the tubulin--tyrosine ligase family.</text>
</comment>
<feature type="compositionally biased region" description="Basic and acidic residues" evidence="2">
    <location>
        <begin position="128"/>
        <end position="139"/>
    </location>
</feature>
<reference evidence="4 5" key="1">
    <citation type="submission" date="2020-04" db="EMBL/GenBank/DDBJ databases">
        <authorList>
            <person name="Laetsch R D."/>
            <person name="Stevens L."/>
            <person name="Kumar S."/>
            <person name="Blaxter L. M."/>
        </authorList>
    </citation>
    <scope>NUCLEOTIDE SEQUENCE [LARGE SCALE GENOMIC DNA]</scope>
</reference>
<dbReference type="AlphaFoldDB" id="A0A8S1EXX3"/>
<comment type="caution">
    <text evidence="4">The sequence shown here is derived from an EMBL/GenBank/DDBJ whole genome shotgun (WGS) entry which is preliminary data.</text>
</comment>
<evidence type="ECO:0000256" key="2">
    <source>
        <dbReference type="SAM" id="MobiDB-lite"/>
    </source>
</evidence>
<evidence type="ECO:0000313" key="5">
    <source>
        <dbReference type="Proteomes" id="UP000494206"/>
    </source>
</evidence>
<dbReference type="PROSITE" id="PS51221">
    <property type="entry name" value="TTL"/>
    <property type="match status" value="1"/>
</dbReference>
<name>A0A8S1EXX3_9PELO</name>
<dbReference type="Gene3D" id="3.30.470.20">
    <property type="entry name" value="ATP-grasp fold, B domain"/>
    <property type="match status" value="1"/>
</dbReference>
<dbReference type="InterPro" id="IPR004344">
    <property type="entry name" value="TTL/TTLL_fam"/>
</dbReference>
<evidence type="ECO:0000313" key="4">
    <source>
        <dbReference type="EMBL" id="CAB3404430.1"/>
    </source>
</evidence>